<dbReference type="EMBL" id="CM046394">
    <property type="protein sequence ID" value="KAI8545919.1"/>
    <property type="molecule type" value="Genomic_DNA"/>
</dbReference>
<dbReference type="Proteomes" id="UP001062846">
    <property type="component" value="Chromosome 7"/>
</dbReference>
<comment type="caution">
    <text evidence="1">The sequence shown here is derived from an EMBL/GenBank/DDBJ whole genome shotgun (WGS) entry which is preliminary data.</text>
</comment>
<evidence type="ECO:0000313" key="1">
    <source>
        <dbReference type="EMBL" id="KAI8545919.1"/>
    </source>
</evidence>
<sequence length="426" mass="46340">MASNSLNLPLFTFFLVTLLTTSITTTAYGTFSEEVSEAISLKRIEKTTHLHFYFHDITGGKNPTAVKIAGPQDSPGVGFGSTFIIDDALTEGPELTSKLVGRAQGMYAIASQKNNPELLMVVTYKFVEGPYNGSSISVLGRNPVMNDVREFPVVGGSGLFRLAHNQMASSLNFPLFTFLLATLLTTSITTTYGTFSDEISKAITLKRAEKTTHLHFYFHDILSGENPTAVKTSGPPGFGFGSTFIIDDALTEGPELTSKLVGRAQGTYALASQNNNPELLMVVIYKFEEGPYNGSSISVLGRNPVMNDVREFPVVGGSGVFRLAQQFMETEAETHEGKITHLHFYFHDIVSSENPTAVTVAGPKGDSGLLMVMNFAFLEGGFNGSTLSILGRNRVLDPGREMPIVWRQWAVQVCSWICIGKDDSVQ</sequence>
<evidence type="ECO:0000313" key="2">
    <source>
        <dbReference type="Proteomes" id="UP001062846"/>
    </source>
</evidence>
<protein>
    <submittedName>
        <fullName evidence="1">Uncharacterized protein</fullName>
    </submittedName>
</protein>
<name>A0ACC0MZC1_RHOML</name>
<accession>A0ACC0MZC1</accession>
<gene>
    <name evidence="1" type="ORF">RHMOL_Rhmol07G0074900</name>
</gene>
<keyword evidence="2" id="KW-1185">Reference proteome</keyword>
<reference evidence="1" key="1">
    <citation type="submission" date="2022-02" db="EMBL/GenBank/DDBJ databases">
        <title>Plant Genome Project.</title>
        <authorList>
            <person name="Zhang R.-G."/>
        </authorList>
    </citation>
    <scope>NUCLEOTIDE SEQUENCE</scope>
    <source>
        <strain evidence="1">AT1</strain>
    </source>
</reference>
<organism evidence="1 2">
    <name type="scientific">Rhododendron molle</name>
    <name type="common">Chinese azalea</name>
    <name type="synonym">Azalea mollis</name>
    <dbReference type="NCBI Taxonomy" id="49168"/>
    <lineage>
        <taxon>Eukaryota</taxon>
        <taxon>Viridiplantae</taxon>
        <taxon>Streptophyta</taxon>
        <taxon>Embryophyta</taxon>
        <taxon>Tracheophyta</taxon>
        <taxon>Spermatophyta</taxon>
        <taxon>Magnoliopsida</taxon>
        <taxon>eudicotyledons</taxon>
        <taxon>Gunneridae</taxon>
        <taxon>Pentapetalae</taxon>
        <taxon>asterids</taxon>
        <taxon>Ericales</taxon>
        <taxon>Ericaceae</taxon>
        <taxon>Ericoideae</taxon>
        <taxon>Rhodoreae</taxon>
        <taxon>Rhododendron</taxon>
    </lineage>
</organism>
<proteinExistence type="predicted"/>